<evidence type="ECO:0000313" key="1">
    <source>
        <dbReference type="EMBL" id="VDN21441.1"/>
    </source>
</evidence>
<evidence type="ECO:0000313" key="2">
    <source>
        <dbReference type="Proteomes" id="UP000271889"/>
    </source>
</evidence>
<protein>
    <submittedName>
        <fullName evidence="1">Uncharacterized protein</fullName>
    </submittedName>
</protein>
<name>A0A3P7MTB3_CYLGO</name>
<sequence length="96" mass="10556">MDCVGKMEVMVDESIPDTGNGGTQRNLCIISAKELMRTTWLLALIAHSDDKPVKLPNVYVRRDKIWKFQKETVVATCGEDGCVKLTLSNASAPDTS</sequence>
<dbReference type="EMBL" id="UYRV01105652">
    <property type="protein sequence ID" value="VDN21441.1"/>
    <property type="molecule type" value="Genomic_DNA"/>
</dbReference>
<organism evidence="1 2">
    <name type="scientific">Cylicostephanus goldi</name>
    <name type="common">Nematode worm</name>
    <dbReference type="NCBI Taxonomy" id="71465"/>
    <lineage>
        <taxon>Eukaryota</taxon>
        <taxon>Metazoa</taxon>
        <taxon>Ecdysozoa</taxon>
        <taxon>Nematoda</taxon>
        <taxon>Chromadorea</taxon>
        <taxon>Rhabditida</taxon>
        <taxon>Rhabditina</taxon>
        <taxon>Rhabditomorpha</taxon>
        <taxon>Strongyloidea</taxon>
        <taxon>Strongylidae</taxon>
        <taxon>Cylicostephanus</taxon>
    </lineage>
</organism>
<dbReference type="OrthoDB" id="5814218at2759"/>
<proteinExistence type="predicted"/>
<dbReference type="AlphaFoldDB" id="A0A3P7MTB3"/>
<gene>
    <name evidence="1" type="ORF">CGOC_LOCUS9046</name>
</gene>
<dbReference type="Proteomes" id="UP000271889">
    <property type="component" value="Unassembled WGS sequence"/>
</dbReference>
<keyword evidence="2" id="KW-1185">Reference proteome</keyword>
<reference evidence="1 2" key="1">
    <citation type="submission" date="2018-11" db="EMBL/GenBank/DDBJ databases">
        <authorList>
            <consortium name="Pathogen Informatics"/>
        </authorList>
    </citation>
    <scope>NUCLEOTIDE SEQUENCE [LARGE SCALE GENOMIC DNA]</scope>
</reference>
<accession>A0A3P7MTB3</accession>